<proteinExistence type="predicted"/>
<reference evidence="1" key="1">
    <citation type="journal article" date="2015" name="Nature">
        <title>Complex archaea that bridge the gap between prokaryotes and eukaryotes.</title>
        <authorList>
            <person name="Spang A."/>
            <person name="Saw J.H."/>
            <person name="Jorgensen S.L."/>
            <person name="Zaremba-Niedzwiedzka K."/>
            <person name="Martijn J."/>
            <person name="Lind A.E."/>
            <person name="van Eijk R."/>
            <person name="Schleper C."/>
            <person name="Guy L."/>
            <person name="Ettema T.J."/>
        </authorList>
    </citation>
    <scope>NUCLEOTIDE SEQUENCE</scope>
</reference>
<accession>A0A0F9SR36</accession>
<dbReference type="AlphaFoldDB" id="A0A0F9SR36"/>
<organism evidence="1">
    <name type="scientific">marine sediment metagenome</name>
    <dbReference type="NCBI Taxonomy" id="412755"/>
    <lineage>
        <taxon>unclassified sequences</taxon>
        <taxon>metagenomes</taxon>
        <taxon>ecological metagenomes</taxon>
    </lineage>
</organism>
<gene>
    <name evidence="1" type="ORF">LCGC14_0821920</name>
</gene>
<evidence type="ECO:0000313" key="1">
    <source>
        <dbReference type="EMBL" id="KKN31643.1"/>
    </source>
</evidence>
<dbReference type="EMBL" id="LAZR01002312">
    <property type="protein sequence ID" value="KKN31643.1"/>
    <property type="molecule type" value="Genomic_DNA"/>
</dbReference>
<name>A0A0F9SR36_9ZZZZ</name>
<comment type="caution">
    <text evidence="1">The sequence shown here is derived from an EMBL/GenBank/DDBJ whole genome shotgun (WGS) entry which is preliminary data.</text>
</comment>
<sequence>MCVTEERVKELAREEYQKLLGTEQDVCKHSDRGTLNADGSVTCSACGKVL</sequence>
<protein>
    <submittedName>
        <fullName evidence="1">Uncharacterized protein</fullName>
    </submittedName>
</protein>